<name>A0ACC6TP92_9CREN</name>
<dbReference type="EMBL" id="JZWS03000005">
    <property type="protein sequence ID" value="MEW9491538.1"/>
    <property type="molecule type" value="Genomic_DNA"/>
</dbReference>
<accession>A0ACC6TP92</accession>
<sequence length="95" mass="10991">MIKRYSIDNKRVFLILDKGILYADTEIVTRKLKGKSKIDYVNVNVDFKYGKIVRVVICNGLYSFICNAIAKVEKISDENVEDAYRELLKELNKLA</sequence>
<comment type="caution">
    <text evidence="1">The sequence shown here is derived from an EMBL/GenBank/DDBJ whole genome shotgun (WGS) entry which is preliminary data.</text>
</comment>
<proteinExistence type="predicted"/>
<reference evidence="1" key="1">
    <citation type="submission" date="2024-07" db="EMBL/GenBank/DDBJ databases">
        <title>Metagenome and Metagenome-Assembled Genomes of Archaea from a hot spring from the geothermal field of Los Azufres, Mexico.</title>
        <authorList>
            <person name="Marin-Paredes R."/>
            <person name="Martinez-Romero E."/>
            <person name="Servin-Garciduenas L.E."/>
        </authorList>
    </citation>
    <scope>NUCLEOTIDE SEQUENCE</scope>
    <source>
        <strain evidence="1">AZ1-454</strain>
    </source>
</reference>
<organism evidence="1 2">
    <name type="scientific">Candidatus Aramenus sulfurataquae</name>
    <dbReference type="NCBI Taxonomy" id="1326980"/>
    <lineage>
        <taxon>Archaea</taxon>
        <taxon>Thermoproteota</taxon>
        <taxon>Thermoprotei</taxon>
        <taxon>Sulfolobales</taxon>
        <taxon>Sulfolobaceae</taxon>
        <taxon>Candidatus Aramenus</taxon>
    </lineage>
</organism>
<gene>
    <name evidence="1" type="ORF">TQ35_0004965</name>
</gene>
<protein>
    <submittedName>
        <fullName evidence="1">Uncharacterized protein</fullName>
    </submittedName>
</protein>
<evidence type="ECO:0000313" key="2">
    <source>
        <dbReference type="Proteomes" id="UP000053480"/>
    </source>
</evidence>
<evidence type="ECO:0000313" key="1">
    <source>
        <dbReference type="EMBL" id="MEW9491538.1"/>
    </source>
</evidence>
<dbReference type="Proteomes" id="UP000053480">
    <property type="component" value="Unassembled WGS sequence"/>
</dbReference>